<accession>A0AC58TFT1</accession>
<evidence type="ECO:0000313" key="2">
    <source>
        <dbReference type="RefSeq" id="XP_075096083.1"/>
    </source>
</evidence>
<evidence type="ECO:0000313" key="1">
    <source>
        <dbReference type="Proteomes" id="UP000790787"/>
    </source>
</evidence>
<organism evidence="1 2">
    <name type="scientific">Nicotiana tabacum</name>
    <name type="common">Common tobacco</name>
    <dbReference type="NCBI Taxonomy" id="4097"/>
    <lineage>
        <taxon>Eukaryota</taxon>
        <taxon>Viridiplantae</taxon>
        <taxon>Streptophyta</taxon>
        <taxon>Embryophyta</taxon>
        <taxon>Tracheophyta</taxon>
        <taxon>Spermatophyta</taxon>
        <taxon>Magnoliopsida</taxon>
        <taxon>eudicotyledons</taxon>
        <taxon>Gunneridae</taxon>
        <taxon>Pentapetalae</taxon>
        <taxon>asterids</taxon>
        <taxon>lamiids</taxon>
        <taxon>Solanales</taxon>
        <taxon>Solanaceae</taxon>
        <taxon>Nicotianoideae</taxon>
        <taxon>Nicotianeae</taxon>
        <taxon>Nicotiana</taxon>
    </lineage>
</organism>
<keyword evidence="1" id="KW-1185">Reference proteome</keyword>
<proteinExistence type="predicted"/>
<gene>
    <name evidence="2" type="primary">LOC107812558</name>
</gene>
<dbReference type="RefSeq" id="XP_075096083.1">
    <property type="nucleotide sequence ID" value="XM_075239982.1"/>
</dbReference>
<sequence>MENNPVGYSLPAQCHVKLSLTMEYDKLISLLCKKMSVRKHSVILKVTGRYSYFVTPQGVVFYPEFNIDDDETLSNFMRTPDECREFLVITMFEVYVKVEDVPKNEVVRSRDNPQSSSSYSGAVFARQVPDERVFLDLNLSPPANEQRENNLYPLFHNSQDEWGYRPYMNFTSGPSGIHHLIENVHHGISSHYDFENEQVEPPVLTQLLKNDVLHRDLADAQSEEQNSDYDNNADESGDETPFPREDGDAQDEEEGPDLKRDPPRRRVYESEVPFHSTEIPYIDNLPTVPDVEVLTRDFDEIRTAMWDESRPTVLSKGMFFPNKARVNRACKMHNVKECREMQELQHMMASRAAYGTVSPMTMIVRLVEVMGMLQIP</sequence>
<dbReference type="Proteomes" id="UP000790787">
    <property type="component" value="Chromosome 20"/>
</dbReference>
<protein>
    <submittedName>
        <fullName evidence="2">Uncharacterized protein LOC107812558 isoform X2</fullName>
    </submittedName>
</protein>
<reference evidence="1" key="1">
    <citation type="journal article" date="2014" name="Nat. Commun.">
        <title>The tobacco genome sequence and its comparison with those of tomato and potato.</title>
        <authorList>
            <person name="Sierro N."/>
            <person name="Battey J.N."/>
            <person name="Ouadi S."/>
            <person name="Bakaher N."/>
            <person name="Bovet L."/>
            <person name="Willig A."/>
            <person name="Goepfert S."/>
            <person name="Peitsch M.C."/>
            <person name="Ivanov N.V."/>
        </authorList>
    </citation>
    <scope>NUCLEOTIDE SEQUENCE [LARGE SCALE GENOMIC DNA]</scope>
</reference>
<name>A0AC58TFT1_TOBAC</name>
<reference evidence="2" key="2">
    <citation type="submission" date="2025-08" db="UniProtKB">
        <authorList>
            <consortium name="RefSeq"/>
        </authorList>
    </citation>
    <scope>IDENTIFICATION</scope>
    <source>
        <tissue evidence="2">Leaf</tissue>
    </source>
</reference>